<dbReference type="Proteomes" id="UP000258581">
    <property type="component" value="Segment"/>
</dbReference>
<evidence type="ECO:0000313" key="2">
    <source>
        <dbReference type="Proteomes" id="UP000258581"/>
    </source>
</evidence>
<evidence type="ECO:0000313" key="1">
    <source>
        <dbReference type="EMBL" id="AXF51403.1"/>
    </source>
</evidence>
<sequence>MHDKGNGRTVENGVVVRDPNGLTGIEVDIHGFPIKISSLRSSDNPLMKEVWREILYLSDSMHSIIPLAAWVHFEPLPERVLNLIGSNRNTHTLSLSPTKFGEAFKNCEVHLTWEPLPNM</sequence>
<organism evidence="1 2">
    <name type="scientific">Erwinia phage Wellington</name>
    <dbReference type="NCBI Taxonomy" id="2267653"/>
    <lineage>
        <taxon>Viruses</taxon>
        <taxon>Duplodnaviria</taxon>
        <taxon>Heunggongvirae</taxon>
        <taxon>Uroviricota</taxon>
        <taxon>Caudoviricetes</taxon>
        <taxon>Chimalliviridae</taxon>
        <taxon>Wellingtonvirus</taxon>
        <taxon>Wellingtonvirus wellington</taxon>
    </lineage>
</organism>
<proteinExistence type="predicted"/>
<protein>
    <submittedName>
        <fullName evidence="1">Uncharacterized protein</fullName>
    </submittedName>
</protein>
<accession>A0A345BLT2</accession>
<reference evidence="2" key="1">
    <citation type="submission" date="2018-06" db="EMBL/GenBank/DDBJ databases">
        <authorList>
            <person name="Sharma R."/>
            <person name="James B."/>
            <person name="Berg J.A."/>
            <person name="Breakwell D.P."/>
            <person name="Hope S."/>
            <person name="Grose J.H."/>
        </authorList>
    </citation>
    <scope>NUCLEOTIDE SEQUENCE [LARGE SCALE GENOMIC DNA]</scope>
</reference>
<gene>
    <name evidence="1" type="ORF">WELLINGTON_277</name>
</gene>
<name>A0A345BLT2_9CAUD</name>
<keyword evidence="2" id="KW-1185">Reference proteome</keyword>
<dbReference type="EMBL" id="MH426724">
    <property type="protein sequence ID" value="AXF51403.1"/>
    <property type="molecule type" value="Genomic_DNA"/>
</dbReference>